<keyword evidence="6 8" id="KW-1133">Transmembrane helix</keyword>
<dbReference type="PANTHER" id="PTHR21716">
    <property type="entry name" value="TRANSMEMBRANE PROTEIN"/>
    <property type="match status" value="1"/>
</dbReference>
<reference evidence="9" key="1">
    <citation type="submission" date="2023-03" db="EMBL/GenBank/DDBJ databases">
        <title>Edaphobacter sp.</title>
        <authorList>
            <person name="Huber K.J."/>
            <person name="Papendorf J."/>
            <person name="Pilke C."/>
            <person name="Bunk B."/>
            <person name="Sproeer C."/>
            <person name="Pester M."/>
        </authorList>
    </citation>
    <scope>NUCLEOTIDE SEQUENCE</scope>
    <source>
        <strain evidence="9">DSM 109919</strain>
        <strain evidence="10">DSM 109920</strain>
    </source>
</reference>
<feature type="transmembrane region" description="Helical" evidence="8">
    <location>
        <begin position="243"/>
        <end position="267"/>
    </location>
</feature>
<feature type="transmembrane region" description="Helical" evidence="8">
    <location>
        <begin position="279"/>
        <end position="298"/>
    </location>
</feature>
<evidence type="ECO:0000313" key="9">
    <source>
        <dbReference type="EMBL" id="XBH10981.1"/>
    </source>
</evidence>
<proteinExistence type="inferred from homology"/>
<feature type="transmembrane region" description="Helical" evidence="8">
    <location>
        <begin position="21"/>
        <end position="41"/>
    </location>
</feature>
<evidence type="ECO:0000256" key="1">
    <source>
        <dbReference type="ARBA" id="ARBA00004651"/>
    </source>
</evidence>
<gene>
    <name evidence="9" type="ORF">P4G45_04445</name>
    <name evidence="10" type="ORF">P8936_04410</name>
</gene>
<dbReference type="InterPro" id="IPR002549">
    <property type="entry name" value="AI-2E-like"/>
</dbReference>
<dbReference type="GO" id="GO:0005886">
    <property type="term" value="C:plasma membrane"/>
    <property type="evidence" value="ECO:0007669"/>
    <property type="project" value="UniProtKB-SubCell"/>
</dbReference>
<feature type="transmembrane region" description="Helical" evidence="8">
    <location>
        <begin position="78"/>
        <end position="100"/>
    </location>
</feature>
<sequence length="349" mass="38466">MKLATSTPNLTPGEKESRKAVRGHILFSIAVLLALYLAWHLLKELEIIYVSALFAVVFTPLVVRITKLEFRSYRPSRGIAIVILIAGVLVALTIFFTFGLPPVVRDLREFSTELPQRIPEAVARINKLPFAAKFNLDSVIQRAEGALTETASYLFTSLPAWLSHLFDILTAAFLCIYFMLEGEYAYRFFLSLFPYPQRARLDQTLHKAELKVSKWLLGQGLLMLILGVCSTIVFGLLHVRYFLLLGVLMGLFNIIPIAGGIVTMVLVTGVAALDSWSKVAGVLIFYLIYVNIENAYLTPRIMRSSVNLMGLTVLIALLCGTALAGVVGALVAVPTAALVSVLLDEYAVQ</sequence>
<organism evidence="9">
    <name type="scientific">Edaphobacter paludis</name>
    <dbReference type="NCBI Taxonomy" id="3035702"/>
    <lineage>
        <taxon>Bacteria</taxon>
        <taxon>Pseudomonadati</taxon>
        <taxon>Acidobacteriota</taxon>
        <taxon>Terriglobia</taxon>
        <taxon>Terriglobales</taxon>
        <taxon>Acidobacteriaceae</taxon>
        <taxon>Edaphobacter</taxon>
    </lineage>
</organism>
<dbReference type="Pfam" id="PF01594">
    <property type="entry name" value="AI-2E_transport"/>
    <property type="match status" value="1"/>
</dbReference>
<dbReference type="AlphaFoldDB" id="A0AAU7D253"/>
<keyword evidence="3" id="KW-0813">Transport</keyword>
<evidence type="ECO:0000256" key="5">
    <source>
        <dbReference type="ARBA" id="ARBA00022692"/>
    </source>
</evidence>
<dbReference type="EMBL" id="CP121194">
    <property type="protein sequence ID" value="XBH10981.1"/>
    <property type="molecule type" value="Genomic_DNA"/>
</dbReference>
<keyword evidence="7 8" id="KW-0472">Membrane</keyword>
<feature type="transmembrane region" description="Helical" evidence="8">
    <location>
        <begin position="215"/>
        <end position="237"/>
    </location>
</feature>
<dbReference type="EMBL" id="CP121195">
    <property type="protein sequence ID" value="XBH14409.1"/>
    <property type="molecule type" value="Genomic_DNA"/>
</dbReference>
<protein>
    <submittedName>
        <fullName evidence="9">AI-2E family transporter</fullName>
    </submittedName>
</protein>
<evidence type="ECO:0000256" key="2">
    <source>
        <dbReference type="ARBA" id="ARBA00009773"/>
    </source>
</evidence>
<feature type="transmembrane region" description="Helical" evidence="8">
    <location>
        <begin position="47"/>
        <end position="66"/>
    </location>
</feature>
<evidence type="ECO:0000256" key="3">
    <source>
        <dbReference type="ARBA" id="ARBA00022448"/>
    </source>
</evidence>
<evidence type="ECO:0000313" key="10">
    <source>
        <dbReference type="EMBL" id="XBH14409.1"/>
    </source>
</evidence>
<dbReference type="PANTHER" id="PTHR21716:SF53">
    <property type="entry name" value="PERMEASE PERM-RELATED"/>
    <property type="match status" value="1"/>
</dbReference>
<evidence type="ECO:0000256" key="6">
    <source>
        <dbReference type="ARBA" id="ARBA00022989"/>
    </source>
</evidence>
<evidence type="ECO:0000256" key="4">
    <source>
        <dbReference type="ARBA" id="ARBA00022475"/>
    </source>
</evidence>
<feature type="transmembrane region" description="Helical" evidence="8">
    <location>
        <begin position="310"/>
        <end position="343"/>
    </location>
</feature>
<comment type="subcellular location">
    <subcellularLocation>
        <location evidence="1">Cell membrane</location>
        <topology evidence="1">Multi-pass membrane protein</topology>
    </subcellularLocation>
</comment>
<evidence type="ECO:0000256" key="7">
    <source>
        <dbReference type="ARBA" id="ARBA00023136"/>
    </source>
</evidence>
<keyword evidence="5 8" id="KW-0812">Transmembrane</keyword>
<comment type="similarity">
    <text evidence="2">Belongs to the autoinducer-2 exporter (AI-2E) (TC 2.A.86) family.</text>
</comment>
<dbReference type="RefSeq" id="WP_348268468.1">
    <property type="nucleotide sequence ID" value="NZ_CP121194.1"/>
</dbReference>
<accession>A0AAU7D253</accession>
<keyword evidence="4" id="KW-1003">Cell membrane</keyword>
<evidence type="ECO:0000256" key="8">
    <source>
        <dbReference type="SAM" id="Phobius"/>
    </source>
</evidence>
<dbReference type="KEGG" id="epl:P4G45_04445"/>
<name>A0AAU7D253_9BACT</name>
<accession>A0AAU7DAT1</accession>